<comment type="subcellular location">
    <subcellularLocation>
        <location evidence="1">Cell membrane</location>
        <topology evidence="1">Peripheral membrane protein</topology>
    </subcellularLocation>
</comment>
<dbReference type="InterPro" id="IPR027417">
    <property type="entry name" value="P-loop_NTPase"/>
</dbReference>
<protein>
    <submittedName>
        <fullName evidence="8">Unannotated protein</fullName>
    </submittedName>
</protein>
<organism evidence="8">
    <name type="scientific">freshwater metagenome</name>
    <dbReference type="NCBI Taxonomy" id="449393"/>
    <lineage>
        <taxon>unclassified sequences</taxon>
        <taxon>metagenomes</taxon>
        <taxon>ecological metagenomes</taxon>
    </lineage>
</organism>
<evidence type="ECO:0000256" key="3">
    <source>
        <dbReference type="ARBA" id="ARBA00022475"/>
    </source>
</evidence>
<keyword evidence="5" id="KW-0067">ATP-binding</keyword>
<dbReference type="GO" id="GO:0005524">
    <property type="term" value="F:ATP binding"/>
    <property type="evidence" value="ECO:0007669"/>
    <property type="project" value="UniProtKB-KW"/>
</dbReference>
<accession>A0A6J6SNF6</accession>
<evidence type="ECO:0000259" key="7">
    <source>
        <dbReference type="PROSITE" id="PS50893"/>
    </source>
</evidence>
<evidence type="ECO:0000256" key="6">
    <source>
        <dbReference type="ARBA" id="ARBA00023136"/>
    </source>
</evidence>
<dbReference type="GO" id="GO:0005886">
    <property type="term" value="C:plasma membrane"/>
    <property type="evidence" value="ECO:0007669"/>
    <property type="project" value="UniProtKB-SubCell"/>
</dbReference>
<dbReference type="InterPro" id="IPR050388">
    <property type="entry name" value="ABC_Ni/Peptide_Import"/>
</dbReference>
<dbReference type="SMART" id="SM00382">
    <property type="entry name" value="AAA"/>
    <property type="match status" value="1"/>
</dbReference>
<dbReference type="EMBL" id="CAEZYZ010000003">
    <property type="protein sequence ID" value="CAB4736117.1"/>
    <property type="molecule type" value="Genomic_DNA"/>
</dbReference>
<keyword evidence="3" id="KW-1003">Cell membrane</keyword>
<proteinExistence type="predicted"/>
<gene>
    <name evidence="8" type="ORF">UFOPK2810_00036</name>
</gene>
<dbReference type="PANTHER" id="PTHR43297:SF2">
    <property type="entry name" value="DIPEPTIDE TRANSPORT ATP-BINDING PROTEIN DPPD"/>
    <property type="match status" value="1"/>
</dbReference>
<dbReference type="PROSITE" id="PS00211">
    <property type="entry name" value="ABC_TRANSPORTER_1"/>
    <property type="match status" value="1"/>
</dbReference>
<sequence length="348" mass="37457">MTSAARPFLSVEGLSVEFPTEDGRVHAVDGVSFSVERGKTLAIVGESGSGKSVTAQAIMGLIDRRLSVVTGHAWLEGRDLVAMSDDEVRHERGSSMAMIFQDPMSSLHPFYRIGAQLSEAVLVHQKVSKQEAREQVLDMLNRVGIPDPKTRIDDYPHQLSGGMRQRVMIAMALINSPALLIADEPTTALDVTVQAQILELIGTLQQEYDTAVVMITHDLGIVADIADHVAVMYGGRIVESGTVDEIFYAPQMPYTLGLLSSVPRLDQVRAERLDPIPGNPPSPISLPPGCVFQPRCAYSDRVAGRACETVRPELVDIGGGHTMRCHLDADQRGQIASDVLSALAGGGA</sequence>
<evidence type="ECO:0000256" key="1">
    <source>
        <dbReference type="ARBA" id="ARBA00004202"/>
    </source>
</evidence>
<feature type="domain" description="ABC transporter" evidence="7">
    <location>
        <begin position="9"/>
        <end position="259"/>
    </location>
</feature>
<dbReference type="SUPFAM" id="SSF52540">
    <property type="entry name" value="P-loop containing nucleoside triphosphate hydrolases"/>
    <property type="match status" value="1"/>
</dbReference>
<keyword evidence="6" id="KW-0472">Membrane</keyword>
<dbReference type="CDD" id="cd03257">
    <property type="entry name" value="ABC_NikE_OppD_transporters"/>
    <property type="match status" value="1"/>
</dbReference>
<dbReference type="Pfam" id="PF00005">
    <property type="entry name" value="ABC_tran"/>
    <property type="match status" value="1"/>
</dbReference>
<evidence type="ECO:0000313" key="8">
    <source>
        <dbReference type="EMBL" id="CAB4736117.1"/>
    </source>
</evidence>
<dbReference type="InterPro" id="IPR013563">
    <property type="entry name" value="Oligopep_ABC_C"/>
</dbReference>
<evidence type="ECO:0000256" key="5">
    <source>
        <dbReference type="ARBA" id="ARBA00022840"/>
    </source>
</evidence>
<dbReference type="Pfam" id="PF08352">
    <property type="entry name" value="oligo_HPY"/>
    <property type="match status" value="1"/>
</dbReference>
<dbReference type="PROSITE" id="PS50893">
    <property type="entry name" value="ABC_TRANSPORTER_2"/>
    <property type="match status" value="1"/>
</dbReference>
<dbReference type="Gene3D" id="3.40.50.300">
    <property type="entry name" value="P-loop containing nucleotide triphosphate hydrolases"/>
    <property type="match status" value="1"/>
</dbReference>
<name>A0A6J6SNF6_9ZZZZ</name>
<evidence type="ECO:0000256" key="4">
    <source>
        <dbReference type="ARBA" id="ARBA00022741"/>
    </source>
</evidence>
<keyword evidence="2" id="KW-0813">Transport</keyword>
<dbReference type="GO" id="GO:0016887">
    <property type="term" value="F:ATP hydrolysis activity"/>
    <property type="evidence" value="ECO:0007669"/>
    <property type="project" value="InterPro"/>
</dbReference>
<dbReference type="InterPro" id="IPR003593">
    <property type="entry name" value="AAA+_ATPase"/>
</dbReference>
<keyword evidence="4" id="KW-0547">Nucleotide-binding</keyword>
<dbReference type="PANTHER" id="PTHR43297">
    <property type="entry name" value="OLIGOPEPTIDE TRANSPORT ATP-BINDING PROTEIN APPD"/>
    <property type="match status" value="1"/>
</dbReference>
<dbReference type="NCBIfam" id="TIGR01727">
    <property type="entry name" value="oligo_HPY"/>
    <property type="match status" value="1"/>
</dbReference>
<dbReference type="FunFam" id="3.40.50.300:FF:000016">
    <property type="entry name" value="Oligopeptide ABC transporter ATP-binding component"/>
    <property type="match status" value="1"/>
</dbReference>
<dbReference type="AlphaFoldDB" id="A0A6J6SNF6"/>
<dbReference type="InterPro" id="IPR003439">
    <property type="entry name" value="ABC_transporter-like_ATP-bd"/>
</dbReference>
<dbReference type="InterPro" id="IPR017871">
    <property type="entry name" value="ABC_transporter-like_CS"/>
</dbReference>
<dbReference type="GO" id="GO:0015833">
    <property type="term" value="P:peptide transport"/>
    <property type="evidence" value="ECO:0007669"/>
    <property type="project" value="InterPro"/>
</dbReference>
<reference evidence="8" key="1">
    <citation type="submission" date="2020-05" db="EMBL/GenBank/DDBJ databases">
        <authorList>
            <person name="Chiriac C."/>
            <person name="Salcher M."/>
            <person name="Ghai R."/>
            <person name="Kavagutti S V."/>
        </authorList>
    </citation>
    <scope>NUCLEOTIDE SEQUENCE</scope>
</reference>
<evidence type="ECO:0000256" key="2">
    <source>
        <dbReference type="ARBA" id="ARBA00022448"/>
    </source>
</evidence>